<gene>
    <name evidence="1" type="ORF">g.57460</name>
</gene>
<feature type="non-terminal residue" evidence="1">
    <location>
        <position position="1"/>
    </location>
</feature>
<organism evidence="1">
    <name type="scientific">Lygus hesperus</name>
    <name type="common">Western plant bug</name>
    <dbReference type="NCBI Taxonomy" id="30085"/>
    <lineage>
        <taxon>Eukaryota</taxon>
        <taxon>Metazoa</taxon>
        <taxon>Ecdysozoa</taxon>
        <taxon>Arthropoda</taxon>
        <taxon>Hexapoda</taxon>
        <taxon>Insecta</taxon>
        <taxon>Pterygota</taxon>
        <taxon>Neoptera</taxon>
        <taxon>Paraneoptera</taxon>
        <taxon>Hemiptera</taxon>
        <taxon>Heteroptera</taxon>
        <taxon>Panheteroptera</taxon>
        <taxon>Cimicomorpha</taxon>
        <taxon>Miridae</taxon>
        <taxon>Mirini</taxon>
        <taxon>Lygus</taxon>
    </lineage>
</organism>
<dbReference type="InterPro" id="IPR036397">
    <property type="entry name" value="RNaseH_sf"/>
</dbReference>
<accession>A0A146L2B9</accession>
<proteinExistence type="predicted"/>
<evidence type="ECO:0000313" key="1">
    <source>
        <dbReference type="EMBL" id="JAQ01347.1"/>
    </source>
</evidence>
<dbReference type="PANTHER" id="PTHR47326:SF1">
    <property type="entry name" value="HTH PSQ-TYPE DOMAIN-CONTAINING PROTEIN"/>
    <property type="match status" value="1"/>
</dbReference>
<protein>
    <submittedName>
        <fullName evidence="1">Uncharacterized protein</fullName>
    </submittedName>
</protein>
<dbReference type="EMBL" id="GDHC01017282">
    <property type="protein sequence ID" value="JAQ01347.1"/>
    <property type="molecule type" value="Transcribed_RNA"/>
</dbReference>
<dbReference type="AlphaFoldDB" id="A0A146L2B9"/>
<sequence length="113" mass="12871">RRHFPIHVCGSNGMGRPPTSSQSNDIRPLFPGRLISRFDDVHCIPHSPDLAICDFLLLGHLKACVYEHTPRTMDDLKEAIRLEVGQVERAMLEGVGAGFHRRLQQCITFQKFY</sequence>
<dbReference type="GO" id="GO:0003676">
    <property type="term" value="F:nucleic acid binding"/>
    <property type="evidence" value="ECO:0007669"/>
    <property type="project" value="InterPro"/>
</dbReference>
<reference evidence="1" key="1">
    <citation type="journal article" date="2016" name="Gigascience">
        <title>De novo construction of an expanded transcriptome assembly for the western tarnished plant bug, Lygus hesperus.</title>
        <authorList>
            <person name="Tassone E.E."/>
            <person name="Geib S.M."/>
            <person name="Hall B."/>
            <person name="Fabrick J.A."/>
            <person name="Brent C.S."/>
            <person name="Hull J.J."/>
        </authorList>
    </citation>
    <scope>NUCLEOTIDE SEQUENCE</scope>
</reference>
<dbReference type="PANTHER" id="PTHR47326">
    <property type="entry name" value="TRANSPOSABLE ELEMENT TC3 TRANSPOSASE-LIKE PROTEIN"/>
    <property type="match status" value="1"/>
</dbReference>
<dbReference type="Gene3D" id="3.30.420.10">
    <property type="entry name" value="Ribonuclease H-like superfamily/Ribonuclease H"/>
    <property type="match status" value="1"/>
</dbReference>
<name>A0A146L2B9_LYGHE</name>